<dbReference type="Pfam" id="PF00041">
    <property type="entry name" value="fn3"/>
    <property type="match status" value="2"/>
</dbReference>
<dbReference type="Proteomes" id="UP001158066">
    <property type="component" value="Unassembled WGS sequence"/>
</dbReference>
<sequence>MFSKKMIFMVFLFFLLLSIASPVFAESLQVIDAGSAWPSNVVGVYTADGSFNGKTCYRGPDGYWLYQTEWSGLTGWFIGKPLGESEINSTEVRFYSFTTADTPPLNVNFTATNNALGSVQVTTGGGTPPSVPSGIFTHTATTSSFTSSWSDIPDATGYKLEVSTADNFSSFVTNYGPFVITIPEGTPFANRPRNHVVSGLAPGTTYYFRMKSFNGFGDSSPSVVSSITTVPAAPVVQPASDISDVSFQANWSSQSGATHYLLYVSLNSDLSSPFVDGQFVSTSHHPVTGLNANTSYYYRVKAVNASGQSDLSSIQQVTTGPSKPSALEASMIQTNAFTANWTAVPEATAYYLDVATDGSFNHTLPAYTAKSLGNVTSHVVDQALLPHTAYHYRIRSGNALGTSSNSNIVSVTTAAVLPEVTTDSVTLTAPAAVEMVGTIITEGQPALTQHGFVWNTLPNPTTAHSKTEMGAYSGTTPFTSITDLSYETTYYIRAYAQSNAGTVYGAQLEVTTEPEKVPLTIKVQDADKIYGAADPSFSVSYNGFVGDDTSEDLTGTLTFSREEGETIGLYVVSSSGLSSDKYDIIFQPGNLAIVPRPLTVIADSAEKIYGQDDPLFSYQLTSGELVGSDAFTGSLSRDTGEDTGSYLLHQGSLSAGDNYLIHFVDAALTIAPKPLTVTADSAEKIYGQDDPLFSYQLTSGELVGSDAFTGSLSRDAGEDAGSYLLHQGSLSAGDNYLIHFVDAALTIAPKPLTVTADSAEKIYGQDDPLFSYQLTSGELVGSDAFTGSLSRDAGEDAGSYSLHQGSLSAGDNYLIHFVDAALTIAPKPLTVTADSADKIYGQDDPLFSYQLTSGELVGSDAFTGSLSRDAGEDAGSYSLHQGSLSAGDNYLIHFVDAALTIAPKPLTVTADSAEKIYGQDDPLFTVAYTGFVFDDTPAALHGELLFVREPGNDIGTYTITPTGLTSFNYEITFIPGILTISLYHPKLQDLKISQGIMNPTFNPNVTNYQVSVAHHISSLTLTPFANNLLEVIHINGQPAVSGQLSRSIPLSPGLNAITISIATADGLHQETYHLAVSRASAAASDSESTSSSPPTSQPQPHSKLFVKLNQALSGEGTARFTATINAQEVSNVIQTLKANGLSNLMILTEAESGATASVIDIHVPERTLVELSENNISLEIATAFGSLEIPVELLTSLIDQAASLSITIEKIPPHESVVARQLAAATGNTPLGEDTQILTNISGRTRVTLSLSGIDMPVDSDERHHLLSSLAVFVYHSDATTEVIEGTIQYDDAGNPVSISIWVNHFSTFVIVKLPEDGIQLFIDSKVAIFNGIEFSLDAAPLIDSKTNRTLVPVRFTSEMLGADVQWFADLKQVHITDNDRQIILTIDSDRVLLNGTEHRLDCAATIIDGRMYVPLRFISETLGALVEWNGAAKSIIIKK</sequence>
<protein>
    <submittedName>
        <fullName evidence="4">Cadherin-like beta sandwich domain-containing protein</fullName>
    </submittedName>
</protein>
<dbReference type="SMART" id="SM00060">
    <property type="entry name" value="FN3"/>
    <property type="match status" value="4"/>
</dbReference>
<keyword evidence="1" id="KW-0677">Repeat</keyword>
<dbReference type="Pfam" id="PF07833">
    <property type="entry name" value="Cu_amine_oxidN1"/>
    <property type="match status" value="1"/>
</dbReference>
<dbReference type="InterPro" id="IPR036116">
    <property type="entry name" value="FN3_sf"/>
</dbReference>
<dbReference type="PROSITE" id="PS50853">
    <property type="entry name" value="FN3"/>
    <property type="match status" value="3"/>
</dbReference>
<feature type="signal peptide" evidence="2">
    <location>
        <begin position="1"/>
        <end position="25"/>
    </location>
</feature>
<reference evidence="4" key="1">
    <citation type="submission" date="2017-05" db="EMBL/GenBank/DDBJ databases">
        <authorList>
            <person name="Varghese N."/>
            <person name="Submissions S."/>
        </authorList>
    </citation>
    <scope>NUCLEOTIDE SEQUENCE</scope>
    <source>
        <strain evidence="4">Su22</strain>
    </source>
</reference>
<feature type="chain" id="PRO_5041279390" evidence="2">
    <location>
        <begin position="26"/>
        <end position="1440"/>
    </location>
</feature>
<dbReference type="RefSeq" id="WP_283410243.1">
    <property type="nucleotide sequence ID" value="NZ_FXUF01000014.1"/>
</dbReference>
<dbReference type="InterPro" id="IPR025883">
    <property type="entry name" value="Cadherin-like_domain"/>
</dbReference>
<dbReference type="InterPro" id="IPR050964">
    <property type="entry name" value="Striated_Muscle_Regulatory"/>
</dbReference>
<evidence type="ECO:0000259" key="3">
    <source>
        <dbReference type="PROSITE" id="PS50853"/>
    </source>
</evidence>
<keyword evidence="2" id="KW-0732">Signal</keyword>
<dbReference type="PANTHER" id="PTHR13817">
    <property type="entry name" value="TITIN"/>
    <property type="match status" value="1"/>
</dbReference>
<comment type="caution">
    <text evidence="4">The sequence shown here is derived from an EMBL/GenBank/DDBJ whole genome shotgun (WGS) entry which is preliminary data.</text>
</comment>
<evidence type="ECO:0000313" key="5">
    <source>
        <dbReference type="Proteomes" id="UP001158066"/>
    </source>
</evidence>
<dbReference type="PANTHER" id="PTHR13817:SF166">
    <property type="entry name" value="NEURONAL IGCAM-RELATED"/>
    <property type="match status" value="1"/>
</dbReference>
<dbReference type="Gene3D" id="2.60.40.10">
    <property type="entry name" value="Immunoglobulins"/>
    <property type="match status" value="3"/>
</dbReference>
<dbReference type="InterPro" id="IPR036582">
    <property type="entry name" value="Mao_N_sf"/>
</dbReference>
<evidence type="ECO:0000256" key="1">
    <source>
        <dbReference type="ARBA" id="ARBA00022737"/>
    </source>
</evidence>
<name>A0AA46AK05_9CLOT</name>
<dbReference type="CDD" id="cd00063">
    <property type="entry name" value="FN3"/>
    <property type="match status" value="3"/>
</dbReference>
<dbReference type="SUPFAM" id="SSF55383">
    <property type="entry name" value="Copper amine oxidase, domain N"/>
    <property type="match status" value="1"/>
</dbReference>
<dbReference type="InterPro" id="IPR013783">
    <property type="entry name" value="Ig-like_fold"/>
</dbReference>
<dbReference type="SUPFAM" id="SSF49265">
    <property type="entry name" value="Fibronectin type III"/>
    <property type="match status" value="2"/>
</dbReference>
<dbReference type="Gene3D" id="3.30.457.10">
    <property type="entry name" value="Copper amine oxidase-like, N-terminal domain"/>
    <property type="match status" value="1"/>
</dbReference>
<dbReference type="Pfam" id="PF12733">
    <property type="entry name" value="Cadherin-like"/>
    <property type="match status" value="1"/>
</dbReference>
<dbReference type="EMBL" id="FXUF01000014">
    <property type="protein sequence ID" value="SMP66308.1"/>
    <property type="molecule type" value="Genomic_DNA"/>
</dbReference>
<proteinExistence type="predicted"/>
<gene>
    <name evidence="4" type="ORF">SAMN06296020_1145</name>
</gene>
<keyword evidence="5" id="KW-1185">Reference proteome</keyword>
<feature type="domain" description="Fibronectin type-III" evidence="3">
    <location>
        <begin position="230"/>
        <end position="322"/>
    </location>
</feature>
<accession>A0AA46AK05</accession>
<dbReference type="Gene3D" id="3.30.160.710">
    <property type="match status" value="2"/>
</dbReference>
<evidence type="ECO:0000256" key="2">
    <source>
        <dbReference type="SAM" id="SignalP"/>
    </source>
</evidence>
<organism evidence="4 5">
    <name type="scientific">Anoxynatronum buryatiense</name>
    <dbReference type="NCBI Taxonomy" id="489973"/>
    <lineage>
        <taxon>Bacteria</taxon>
        <taxon>Bacillati</taxon>
        <taxon>Bacillota</taxon>
        <taxon>Clostridia</taxon>
        <taxon>Eubacteriales</taxon>
        <taxon>Clostridiaceae</taxon>
        <taxon>Anoxynatronum</taxon>
    </lineage>
</organism>
<dbReference type="Pfam" id="PF18676">
    <property type="entry name" value="MBG_2"/>
    <property type="match status" value="6"/>
</dbReference>
<dbReference type="InterPro" id="IPR012854">
    <property type="entry name" value="Cu_amine_oxidase-like_N"/>
</dbReference>
<feature type="domain" description="Fibronectin type-III" evidence="3">
    <location>
        <begin position="128"/>
        <end position="229"/>
    </location>
</feature>
<dbReference type="InterPro" id="IPR041286">
    <property type="entry name" value="MBG_2"/>
</dbReference>
<evidence type="ECO:0000313" key="4">
    <source>
        <dbReference type="EMBL" id="SMP66308.1"/>
    </source>
</evidence>
<feature type="domain" description="Fibronectin type-III" evidence="3">
    <location>
        <begin position="323"/>
        <end position="416"/>
    </location>
</feature>
<dbReference type="InterPro" id="IPR003961">
    <property type="entry name" value="FN3_dom"/>
</dbReference>